<dbReference type="Pfam" id="PF08447">
    <property type="entry name" value="PAS_3"/>
    <property type="match status" value="3"/>
</dbReference>
<dbReference type="FunFam" id="1.10.287.950:FF:000001">
    <property type="entry name" value="Methyl-accepting chemotaxis sensory transducer"/>
    <property type="match status" value="1"/>
</dbReference>
<dbReference type="SMART" id="SM00283">
    <property type="entry name" value="MA"/>
    <property type="match status" value="1"/>
</dbReference>
<dbReference type="Gene3D" id="3.30.450.20">
    <property type="entry name" value="PAS domain"/>
    <property type="match status" value="4"/>
</dbReference>
<dbReference type="InterPro" id="IPR000014">
    <property type="entry name" value="PAS"/>
</dbReference>
<dbReference type="CDD" id="cd00130">
    <property type="entry name" value="PAS"/>
    <property type="match status" value="4"/>
</dbReference>
<feature type="domain" description="PAS" evidence="8">
    <location>
        <begin position="162"/>
        <end position="192"/>
    </location>
</feature>
<dbReference type="InterPro" id="IPR003660">
    <property type="entry name" value="HAMP_dom"/>
</dbReference>
<feature type="compositionally biased region" description="Polar residues" evidence="6">
    <location>
        <begin position="587"/>
        <end position="598"/>
    </location>
</feature>
<dbReference type="Pfam" id="PF08448">
    <property type="entry name" value="PAS_4"/>
    <property type="match status" value="1"/>
</dbReference>
<evidence type="ECO:0000259" key="8">
    <source>
        <dbReference type="PROSITE" id="PS50112"/>
    </source>
</evidence>
<gene>
    <name evidence="11" type="ORF">SAMN03084138_03884</name>
</gene>
<dbReference type="STRING" id="1121869.SAMN03084138_03884"/>
<reference evidence="11 12" key="1">
    <citation type="submission" date="2016-10" db="EMBL/GenBank/DDBJ databases">
        <authorList>
            <person name="de Groot N.N."/>
        </authorList>
    </citation>
    <scope>NUCLEOTIDE SEQUENCE [LARGE SCALE GENOMIC DNA]</scope>
    <source>
        <strain evidence="11 12">DSM 15893</strain>
    </source>
</reference>
<feature type="domain" description="PAC" evidence="9">
    <location>
        <begin position="465"/>
        <end position="517"/>
    </location>
</feature>
<evidence type="ECO:0000256" key="1">
    <source>
        <dbReference type="ARBA" id="ARBA00004370"/>
    </source>
</evidence>
<dbReference type="GO" id="GO:0006935">
    <property type="term" value="P:chemotaxis"/>
    <property type="evidence" value="ECO:0007669"/>
    <property type="project" value="TreeGrafter"/>
</dbReference>
<evidence type="ECO:0000313" key="12">
    <source>
        <dbReference type="Proteomes" id="UP000182692"/>
    </source>
</evidence>
<dbReference type="InterPro" id="IPR035965">
    <property type="entry name" value="PAS-like_dom_sf"/>
</dbReference>
<dbReference type="SMART" id="SM00086">
    <property type="entry name" value="PAC"/>
    <property type="match status" value="4"/>
</dbReference>
<feature type="domain" description="PAC" evidence="9">
    <location>
        <begin position="343"/>
        <end position="395"/>
    </location>
</feature>
<feature type="domain" description="PAS" evidence="8">
    <location>
        <begin position="284"/>
        <end position="314"/>
    </location>
</feature>
<feature type="domain" description="PAS" evidence="8">
    <location>
        <begin position="406"/>
        <end position="445"/>
    </location>
</feature>
<dbReference type="Proteomes" id="UP000182692">
    <property type="component" value="Unassembled WGS sequence"/>
</dbReference>
<dbReference type="PROSITE" id="PS50111">
    <property type="entry name" value="CHEMOTAXIS_TRANSDUC_2"/>
    <property type="match status" value="1"/>
</dbReference>
<keyword evidence="3 5" id="KW-0807">Transducer</keyword>
<evidence type="ECO:0000256" key="3">
    <source>
        <dbReference type="ARBA" id="ARBA00023224"/>
    </source>
</evidence>
<evidence type="ECO:0000256" key="4">
    <source>
        <dbReference type="ARBA" id="ARBA00029447"/>
    </source>
</evidence>
<dbReference type="OrthoDB" id="9765776at2"/>
<evidence type="ECO:0000256" key="5">
    <source>
        <dbReference type="PROSITE-ProRule" id="PRU00284"/>
    </source>
</evidence>
<feature type="domain" description="HAMP" evidence="10">
    <location>
        <begin position="510"/>
        <end position="558"/>
    </location>
</feature>
<dbReference type="InterPro" id="IPR013656">
    <property type="entry name" value="PAS_4"/>
</dbReference>
<dbReference type="EMBL" id="FOWR01000037">
    <property type="protein sequence ID" value="SFQ04740.1"/>
    <property type="molecule type" value="Genomic_DNA"/>
</dbReference>
<dbReference type="InterPro" id="IPR000700">
    <property type="entry name" value="PAS-assoc_C"/>
</dbReference>
<dbReference type="PROSITE" id="PS50113">
    <property type="entry name" value="PAC"/>
    <property type="match status" value="4"/>
</dbReference>
<sequence>MRISTLTALWRALSNMIGTRDEASEDANAKMAALDKSLAVIEFDPTGKILTANDNFLRVMGYNLSDIQGKSHAIFVEPGYASTQEYKTFWAQLGRGKSQTAEYKRVGNGGKLVWIQASYNPVYNAEGNVVKVVKFASDITKHKIRALNVQGQLDAINRSQAVIEFDTSGNILFANDNFLSVMGYSLSEIEGKHHSIFVDSLFAKSREYKVFWQNLAKGEHQSAQYKRLGKGGKEVWIQASYNPIFDDSGKPFKVVKFASDISEQKMLTANFEGQIDAIHKSQAVIEFDLEGKILTANENFLDTMGYELEDIEGKHHSIFVSDNHCSSPEYKRFWRHLAEGKYQSGEFLRVGKAGRDVWIQASYNPIFNASGNPFKVVKFATDITEEKKRNANFEGQIDAIGKSQAVIEFNMDGTIRAANDNFLNAMGYTSREVQGRHHSMFVDPEYSGSAEYKAFWEKLNRGEFESAEFKRFGKGGREVWIQASYNPIADINGNPFKVVKYATDITAKKRAVALISECLLKLSKGDLRHSIEETLDEEFEPVRNALNSTMHRLNELVSDITRLSVSVSTAAREIKTGTTDLSDRTESQATSLEETSASMQEMTSTVRLNADTAVTANTLSADATTKAERGGKVVLEAVDAMAEIENSSKQISDIIGVINEIAFQTNLLALNAAVEAARAGEQGRGFAVVAGEVRNLAQRSAKASVEIKELINASVSKIKDGTHLVRESGDNLVNIVEAIKEVSGMLSNMSTATREQALGIEEINRTVTEMDNMTQQNAGLVEETTAASENLLVEAENLLDLVKYFKTSAA</sequence>
<dbReference type="InterPro" id="IPR051310">
    <property type="entry name" value="MCP_chemotaxis"/>
</dbReference>
<dbReference type="CDD" id="cd11386">
    <property type="entry name" value="MCP_signal"/>
    <property type="match status" value="1"/>
</dbReference>
<dbReference type="PANTHER" id="PTHR43531">
    <property type="entry name" value="PROTEIN ICFG"/>
    <property type="match status" value="1"/>
</dbReference>
<dbReference type="GO" id="GO:0004888">
    <property type="term" value="F:transmembrane signaling receptor activity"/>
    <property type="evidence" value="ECO:0007669"/>
    <property type="project" value="TreeGrafter"/>
</dbReference>
<evidence type="ECO:0000259" key="10">
    <source>
        <dbReference type="PROSITE" id="PS50885"/>
    </source>
</evidence>
<dbReference type="PROSITE" id="PS50885">
    <property type="entry name" value="HAMP"/>
    <property type="match status" value="1"/>
</dbReference>
<dbReference type="InterPro" id="IPR004089">
    <property type="entry name" value="MCPsignal_dom"/>
</dbReference>
<name>A0A1I5VBA7_9GAMM</name>
<dbReference type="Gene3D" id="1.10.287.950">
    <property type="entry name" value="Methyl-accepting chemotaxis protein"/>
    <property type="match status" value="1"/>
</dbReference>
<dbReference type="SUPFAM" id="SSF58104">
    <property type="entry name" value="Methyl-accepting chemotaxis protein (MCP) signaling domain"/>
    <property type="match status" value="1"/>
</dbReference>
<evidence type="ECO:0000256" key="6">
    <source>
        <dbReference type="SAM" id="MobiDB-lite"/>
    </source>
</evidence>
<comment type="subcellular location">
    <subcellularLocation>
        <location evidence="1">Membrane</location>
    </subcellularLocation>
</comment>
<dbReference type="GO" id="GO:0007165">
    <property type="term" value="P:signal transduction"/>
    <property type="evidence" value="ECO:0007669"/>
    <property type="project" value="UniProtKB-KW"/>
</dbReference>
<organism evidence="11 12">
    <name type="scientific">Enterovibrio norvegicus DSM 15893</name>
    <dbReference type="NCBI Taxonomy" id="1121869"/>
    <lineage>
        <taxon>Bacteria</taxon>
        <taxon>Pseudomonadati</taxon>
        <taxon>Pseudomonadota</taxon>
        <taxon>Gammaproteobacteria</taxon>
        <taxon>Vibrionales</taxon>
        <taxon>Vibrionaceae</taxon>
        <taxon>Enterovibrio</taxon>
    </lineage>
</organism>
<proteinExistence type="inferred from homology"/>
<evidence type="ECO:0000256" key="2">
    <source>
        <dbReference type="ARBA" id="ARBA00022481"/>
    </source>
</evidence>
<feature type="domain" description="Methyl-accepting transducer" evidence="7">
    <location>
        <begin position="563"/>
        <end position="792"/>
    </location>
</feature>
<dbReference type="InterPro" id="IPR013655">
    <property type="entry name" value="PAS_fold_3"/>
</dbReference>
<feature type="region of interest" description="Disordered" evidence="6">
    <location>
        <begin position="576"/>
        <end position="598"/>
    </location>
</feature>
<keyword evidence="2" id="KW-0488">Methylation</keyword>
<dbReference type="SUPFAM" id="SSF55785">
    <property type="entry name" value="PYP-like sensor domain (PAS domain)"/>
    <property type="match status" value="4"/>
</dbReference>
<feature type="domain" description="PAS" evidence="8">
    <location>
        <begin position="40"/>
        <end position="71"/>
    </location>
</feature>
<dbReference type="InterPro" id="IPR001610">
    <property type="entry name" value="PAC"/>
</dbReference>
<evidence type="ECO:0000313" key="11">
    <source>
        <dbReference type="EMBL" id="SFQ04740.1"/>
    </source>
</evidence>
<dbReference type="AlphaFoldDB" id="A0A1I5VBA7"/>
<comment type="similarity">
    <text evidence="4">Belongs to the methyl-accepting chemotaxis (MCP) protein family.</text>
</comment>
<dbReference type="PROSITE" id="PS50112">
    <property type="entry name" value="PAS"/>
    <property type="match status" value="4"/>
</dbReference>
<feature type="domain" description="PAC" evidence="9">
    <location>
        <begin position="221"/>
        <end position="273"/>
    </location>
</feature>
<accession>A0A1I5VBA7</accession>
<dbReference type="GO" id="GO:0005886">
    <property type="term" value="C:plasma membrane"/>
    <property type="evidence" value="ECO:0007669"/>
    <property type="project" value="TreeGrafter"/>
</dbReference>
<evidence type="ECO:0000259" key="7">
    <source>
        <dbReference type="PROSITE" id="PS50111"/>
    </source>
</evidence>
<dbReference type="NCBIfam" id="TIGR00229">
    <property type="entry name" value="sensory_box"/>
    <property type="match status" value="4"/>
</dbReference>
<dbReference type="SMART" id="SM00091">
    <property type="entry name" value="PAS"/>
    <property type="match status" value="4"/>
</dbReference>
<dbReference type="PANTHER" id="PTHR43531:SF14">
    <property type="entry name" value="METHYL-ACCEPTING CHEMOTAXIS PROTEIN I-RELATED"/>
    <property type="match status" value="1"/>
</dbReference>
<dbReference type="Pfam" id="PF00015">
    <property type="entry name" value="MCPsignal"/>
    <property type="match status" value="1"/>
</dbReference>
<protein>
    <submittedName>
        <fullName evidence="11">Methyl-accepting chemotaxis sensory transducer with Pas/Pac sensor</fullName>
    </submittedName>
</protein>
<feature type="domain" description="PAC" evidence="9">
    <location>
        <begin position="99"/>
        <end position="151"/>
    </location>
</feature>
<evidence type="ECO:0000259" key="9">
    <source>
        <dbReference type="PROSITE" id="PS50113"/>
    </source>
</evidence>